<dbReference type="InterPro" id="IPR004794">
    <property type="entry name" value="Eubact_RibD"/>
</dbReference>
<keyword evidence="12" id="KW-0378">Hydrolase</keyword>
<sequence>MAKAITLAEKTLDQTEPNPAVGALLVSAAGELLGEGWHERAGAPHAEVKALEAFDQVPEGATLYVTLEPCNHQGRTPPCTQLLLQKKVRRLVVGCLDPNPKMQGQSLAYLKAQGLEVVSGVLAPACTSLNRVFNKHITTGLPYVTAKAAVTLDGKIATALGQSQWITGPEARAFGHRLRSQHQGILVGRKTLNQDNPRLTDRCSPHPRQPAQVVFASTGAFAYGLHFLDPQPQRRFVVVGNQAGKARLEALEAQGILVLVADQAVPDPKWALQQLYRQGLVSLLLEGGAGLWAGFLGQNLIDRICLFVAPKIMGQPAAPGFAGDLGALGLAQLPSFHFGPTRVLGSDLLLELFQRKEDVYRLD</sequence>
<comment type="cofactor">
    <cofactor evidence="12 15">
        <name>Zn(2+)</name>
        <dbReference type="ChEBI" id="CHEBI:29105"/>
    </cofactor>
    <text evidence="12 15">Binds 1 zinc ion.</text>
</comment>
<dbReference type="InterPro" id="IPR002734">
    <property type="entry name" value="RibDG_C"/>
</dbReference>
<dbReference type="EMBL" id="MFNF01000001">
    <property type="protein sequence ID" value="OGH05067.1"/>
    <property type="molecule type" value="Genomic_DNA"/>
</dbReference>
<evidence type="ECO:0000256" key="2">
    <source>
        <dbReference type="ARBA" id="ARBA00004882"/>
    </source>
</evidence>
<evidence type="ECO:0000313" key="17">
    <source>
        <dbReference type="EMBL" id="OGH05067.1"/>
    </source>
</evidence>
<dbReference type="InterPro" id="IPR016193">
    <property type="entry name" value="Cytidine_deaminase-like"/>
</dbReference>
<keyword evidence="8 12" id="KW-0862">Zinc</keyword>
<dbReference type="GO" id="GO:0008703">
    <property type="term" value="F:5-amino-6-(5-phosphoribosylamino)uracil reductase activity"/>
    <property type="evidence" value="ECO:0007669"/>
    <property type="project" value="UniProtKB-EC"/>
</dbReference>
<dbReference type="EC" id="3.5.4.26" evidence="12"/>
<feature type="active site" description="Proton donor" evidence="13">
    <location>
        <position position="47"/>
    </location>
</feature>
<keyword evidence="7 12" id="KW-0479">Metal-binding</keyword>
<feature type="binding site" evidence="14">
    <location>
        <position position="202"/>
    </location>
    <ligand>
        <name>substrate</name>
    </ligand>
</feature>
<dbReference type="Pfam" id="PF00383">
    <property type="entry name" value="dCMP_cyt_deam_1"/>
    <property type="match status" value="1"/>
</dbReference>
<comment type="similarity">
    <text evidence="4 12">In the N-terminal section; belongs to the cytidine and deoxycytidylate deaminase family.</text>
</comment>
<dbReference type="GO" id="GO:0008270">
    <property type="term" value="F:zinc ion binding"/>
    <property type="evidence" value="ECO:0007669"/>
    <property type="project" value="InterPro"/>
</dbReference>
<comment type="caution">
    <text evidence="17">The sequence shown here is derived from an EMBL/GenBank/DDBJ whole genome shotgun (WGS) entry which is preliminary data.</text>
</comment>
<feature type="binding site" evidence="14">
    <location>
        <position position="179"/>
    </location>
    <ligand>
        <name>substrate</name>
    </ligand>
</feature>
<dbReference type="Pfam" id="PF01872">
    <property type="entry name" value="RibD_C"/>
    <property type="match status" value="1"/>
</dbReference>
<dbReference type="Proteomes" id="UP000177583">
    <property type="component" value="Unassembled WGS sequence"/>
</dbReference>
<keyword evidence="10 12" id="KW-0560">Oxidoreductase</keyword>
<comment type="pathway">
    <text evidence="3 12">Cofactor biosynthesis; riboflavin biosynthesis; 5-amino-6-(D-ribitylamino)uracil from GTP: step 3/4.</text>
</comment>
<evidence type="ECO:0000256" key="5">
    <source>
        <dbReference type="ARBA" id="ARBA00007417"/>
    </source>
</evidence>
<dbReference type="NCBIfam" id="TIGR00326">
    <property type="entry name" value="eubact_ribD"/>
    <property type="match status" value="1"/>
</dbReference>
<dbReference type="PANTHER" id="PTHR38011:SF7">
    <property type="entry name" value="2,5-DIAMINO-6-RIBOSYLAMINO-4(3H)-PYRIMIDINONE 5'-PHOSPHATE REDUCTASE"/>
    <property type="match status" value="1"/>
</dbReference>
<dbReference type="EC" id="1.1.1.193" evidence="12"/>
<keyword evidence="9 12" id="KW-0521">NADP</keyword>
<name>A0A1F6H3W7_9PROT</name>
<dbReference type="GO" id="GO:0008835">
    <property type="term" value="F:diaminohydroxyphosphoribosylaminopyrimidine deaminase activity"/>
    <property type="evidence" value="ECO:0007669"/>
    <property type="project" value="UniProtKB-EC"/>
</dbReference>
<feature type="binding site" evidence="15">
    <location>
        <position position="45"/>
    </location>
    <ligand>
        <name>Zn(2+)</name>
        <dbReference type="ChEBI" id="CHEBI:29105"/>
        <note>catalytic</note>
    </ligand>
</feature>
<feature type="binding site" evidence="14">
    <location>
        <position position="165"/>
    </location>
    <ligand>
        <name>NADP(+)</name>
        <dbReference type="ChEBI" id="CHEBI:58349"/>
    </ligand>
</feature>
<feature type="binding site" evidence="14">
    <location>
        <position position="286"/>
    </location>
    <ligand>
        <name>substrate</name>
    </ligand>
</feature>
<keyword evidence="6 12" id="KW-0686">Riboflavin biosynthesis</keyword>
<dbReference type="UniPathway" id="UPA00275">
    <property type="reaction ID" value="UER00401"/>
</dbReference>
<dbReference type="AlphaFoldDB" id="A0A1F6H3W7"/>
<evidence type="ECO:0000313" key="18">
    <source>
        <dbReference type="Proteomes" id="UP000177583"/>
    </source>
</evidence>
<evidence type="ECO:0000256" key="8">
    <source>
        <dbReference type="ARBA" id="ARBA00022833"/>
    </source>
</evidence>
<dbReference type="PANTHER" id="PTHR38011">
    <property type="entry name" value="DIHYDROFOLATE REDUCTASE FAMILY PROTEIN (AFU_ORTHOLOGUE AFUA_8G06820)"/>
    <property type="match status" value="1"/>
</dbReference>
<dbReference type="SUPFAM" id="SSF53927">
    <property type="entry name" value="Cytidine deaminase-like"/>
    <property type="match status" value="1"/>
</dbReference>
<evidence type="ECO:0000256" key="10">
    <source>
        <dbReference type="ARBA" id="ARBA00023002"/>
    </source>
</evidence>
<evidence type="ECO:0000256" key="1">
    <source>
        <dbReference type="ARBA" id="ARBA00002151"/>
    </source>
</evidence>
<dbReference type="Gene3D" id="3.40.430.10">
    <property type="entry name" value="Dihydrofolate Reductase, subunit A"/>
    <property type="match status" value="1"/>
</dbReference>
<evidence type="ECO:0000256" key="12">
    <source>
        <dbReference type="PIRNR" id="PIRNR006769"/>
    </source>
</evidence>
<evidence type="ECO:0000256" key="15">
    <source>
        <dbReference type="PIRSR" id="PIRSR006769-3"/>
    </source>
</evidence>
<dbReference type="SUPFAM" id="SSF53597">
    <property type="entry name" value="Dihydrofolate reductase-like"/>
    <property type="match status" value="1"/>
</dbReference>
<evidence type="ECO:0000256" key="14">
    <source>
        <dbReference type="PIRSR" id="PIRSR006769-2"/>
    </source>
</evidence>
<protein>
    <recommendedName>
        <fullName evidence="12">Riboflavin biosynthesis protein RibD</fullName>
    </recommendedName>
    <domain>
        <recommendedName>
            <fullName evidence="12">Diaminohydroxyphosphoribosylaminopyrimidine deaminase</fullName>
            <shortName evidence="12">DRAP deaminase</shortName>
            <ecNumber evidence="12">3.5.4.26</ecNumber>
        </recommendedName>
        <alternativeName>
            <fullName evidence="12">Riboflavin-specific deaminase</fullName>
        </alternativeName>
    </domain>
    <domain>
        <recommendedName>
            <fullName evidence="12">5-amino-6-(5-phosphoribosylamino)uracil reductase</fullName>
            <ecNumber evidence="12">1.1.1.193</ecNumber>
        </recommendedName>
        <alternativeName>
            <fullName evidence="12">HTP reductase</fullName>
        </alternativeName>
    </domain>
</protein>
<comment type="catalytic activity">
    <reaction evidence="12">
        <text>2,5-diamino-6-hydroxy-4-(5-phosphoribosylamino)-pyrimidine + H2O + H(+) = 5-amino-6-(5-phospho-D-ribosylamino)uracil + NH4(+)</text>
        <dbReference type="Rhea" id="RHEA:21868"/>
        <dbReference type="ChEBI" id="CHEBI:15377"/>
        <dbReference type="ChEBI" id="CHEBI:15378"/>
        <dbReference type="ChEBI" id="CHEBI:28938"/>
        <dbReference type="ChEBI" id="CHEBI:58453"/>
        <dbReference type="ChEBI" id="CHEBI:58614"/>
        <dbReference type="EC" id="3.5.4.26"/>
    </reaction>
</comment>
<dbReference type="InterPro" id="IPR024072">
    <property type="entry name" value="DHFR-like_dom_sf"/>
</dbReference>
<evidence type="ECO:0000256" key="3">
    <source>
        <dbReference type="ARBA" id="ARBA00004910"/>
    </source>
</evidence>
<evidence type="ECO:0000256" key="6">
    <source>
        <dbReference type="ARBA" id="ARBA00022619"/>
    </source>
</evidence>
<evidence type="ECO:0000256" key="9">
    <source>
        <dbReference type="ARBA" id="ARBA00022857"/>
    </source>
</evidence>
<keyword evidence="11" id="KW-0511">Multifunctional enzyme</keyword>
<proteinExistence type="inferred from homology"/>
<feature type="binding site" evidence="14">
    <location>
        <begin position="288"/>
        <end position="294"/>
    </location>
    <ligand>
        <name>NADP(+)</name>
        <dbReference type="ChEBI" id="CHEBI:58349"/>
    </ligand>
</feature>
<dbReference type="GO" id="GO:0009231">
    <property type="term" value="P:riboflavin biosynthetic process"/>
    <property type="evidence" value="ECO:0007669"/>
    <property type="project" value="UniProtKB-UniPathway"/>
</dbReference>
<dbReference type="InterPro" id="IPR002125">
    <property type="entry name" value="CMP_dCMP_dom"/>
</dbReference>
<feature type="binding site" evidence="14">
    <location>
        <position position="199"/>
    </location>
    <ligand>
        <name>NADP(+)</name>
        <dbReference type="ChEBI" id="CHEBI:58349"/>
    </ligand>
</feature>
<accession>A0A1F6H3W7</accession>
<dbReference type="CDD" id="cd01284">
    <property type="entry name" value="Riboflavin_deaminase-reductase"/>
    <property type="match status" value="1"/>
</dbReference>
<gene>
    <name evidence="17" type="ORF">A2557_08835</name>
</gene>
<comment type="pathway">
    <text evidence="2 12">Cofactor biosynthesis; riboflavin biosynthesis; 5-amino-6-(D-ribitylamino)uracil from GTP: step 2/4.</text>
</comment>
<feature type="binding site" evidence="14">
    <location>
        <position position="217"/>
    </location>
    <ligand>
        <name>NADP(+)</name>
        <dbReference type="ChEBI" id="CHEBI:58349"/>
    </ligand>
</feature>
<dbReference type="InterPro" id="IPR050765">
    <property type="entry name" value="Riboflavin_Biosynth_HTPR"/>
</dbReference>
<evidence type="ECO:0000256" key="13">
    <source>
        <dbReference type="PIRSR" id="PIRSR006769-1"/>
    </source>
</evidence>
<comment type="similarity">
    <text evidence="5 12">In the C-terminal section; belongs to the HTP reductase family.</text>
</comment>
<evidence type="ECO:0000256" key="11">
    <source>
        <dbReference type="ARBA" id="ARBA00023268"/>
    </source>
</evidence>
<feature type="binding site" evidence="14">
    <location>
        <position position="191"/>
    </location>
    <ligand>
        <name>NADP(+)</name>
        <dbReference type="ChEBI" id="CHEBI:58349"/>
    </ligand>
</feature>
<dbReference type="Gene3D" id="3.40.140.10">
    <property type="entry name" value="Cytidine Deaminase, domain 2"/>
    <property type="match status" value="1"/>
</dbReference>
<feature type="domain" description="CMP/dCMP-type deaminase" evidence="16">
    <location>
        <begin position="1"/>
        <end position="116"/>
    </location>
</feature>
<dbReference type="InterPro" id="IPR016192">
    <property type="entry name" value="APOBEC/CMP_deaminase_Zn-bd"/>
</dbReference>
<reference evidence="17 18" key="1">
    <citation type="journal article" date="2016" name="Nat. Commun.">
        <title>Thousands of microbial genomes shed light on interconnected biogeochemical processes in an aquifer system.</title>
        <authorList>
            <person name="Anantharaman K."/>
            <person name="Brown C.T."/>
            <person name="Hug L.A."/>
            <person name="Sharon I."/>
            <person name="Castelle C.J."/>
            <person name="Probst A.J."/>
            <person name="Thomas B.C."/>
            <person name="Singh A."/>
            <person name="Wilkins M.J."/>
            <person name="Karaoz U."/>
            <person name="Brodie E.L."/>
            <person name="Williams K.H."/>
            <person name="Hubbard S.S."/>
            <person name="Banfield J.F."/>
        </authorList>
    </citation>
    <scope>NUCLEOTIDE SEQUENCE [LARGE SCALE GENOMIC DNA]</scope>
</reference>
<evidence type="ECO:0000259" key="16">
    <source>
        <dbReference type="PROSITE" id="PS51747"/>
    </source>
</evidence>
<feature type="binding site" evidence="15">
    <location>
        <position position="79"/>
    </location>
    <ligand>
        <name>Zn(2+)</name>
        <dbReference type="ChEBI" id="CHEBI:29105"/>
        <note>catalytic</note>
    </ligand>
</feature>
<feature type="binding site" evidence="14">
    <location>
        <position position="149"/>
    </location>
    <ligand>
        <name>NADP(+)</name>
        <dbReference type="ChEBI" id="CHEBI:58349"/>
    </ligand>
</feature>
<dbReference type="PROSITE" id="PS00903">
    <property type="entry name" value="CYT_DCMP_DEAMINASES_1"/>
    <property type="match status" value="1"/>
</dbReference>
<feature type="binding site" evidence="14">
    <location>
        <position position="163"/>
    </location>
    <ligand>
        <name>substrate</name>
    </ligand>
</feature>
<organism evidence="17 18">
    <name type="scientific">Candidatus Lambdaproteobacteria bacterium RIFOXYD2_FULL_56_26</name>
    <dbReference type="NCBI Taxonomy" id="1817773"/>
    <lineage>
        <taxon>Bacteria</taxon>
        <taxon>Pseudomonadati</taxon>
        <taxon>Pseudomonadota</taxon>
        <taxon>Candidatus Lambdaproteobacteria</taxon>
    </lineage>
</organism>
<dbReference type="PROSITE" id="PS51747">
    <property type="entry name" value="CYT_DCMP_DEAMINASES_2"/>
    <property type="match status" value="1"/>
</dbReference>
<feature type="binding site" evidence="15">
    <location>
        <position position="70"/>
    </location>
    <ligand>
        <name>Zn(2+)</name>
        <dbReference type="ChEBI" id="CHEBI:29105"/>
        <note>catalytic</note>
    </ligand>
</feature>
<comment type="function">
    <text evidence="1 12">Converts 2,5-diamino-6-(ribosylamino)-4(3h)-pyrimidinone 5'-phosphate into 5-amino-6-(ribosylamino)-2,4(1h,3h)-pyrimidinedione 5'-phosphate.</text>
</comment>
<evidence type="ECO:0000256" key="4">
    <source>
        <dbReference type="ARBA" id="ARBA00005259"/>
    </source>
</evidence>
<evidence type="ECO:0000256" key="7">
    <source>
        <dbReference type="ARBA" id="ARBA00022723"/>
    </source>
</evidence>
<dbReference type="PIRSF" id="PIRSF006769">
    <property type="entry name" value="RibD"/>
    <property type="match status" value="1"/>
</dbReference>
<comment type="catalytic activity">
    <reaction evidence="12">
        <text>5-amino-6-(5-phospho-D-ribitylamino)uracil + NADP(+) = 5-amino-6-(5-phospho-D-ribosylamino)uracil + NADPH + H(+)</text>
        <dbReference type="Rhea" id="RHEA:17845"/>
        <dbReference type="ChEBI" id="CHEBI:15378"/>
        <dbReference type="ChEBI" id="CHEBI:57783"/>
        <dbReference type="ChEBI" id="CHEBI:58349"/>
        <dbReference type="ChEBI" id="CHEBI:58421"/>
        <dbReference type="ChEBI" id="CHEBI:58453"/>
        <dbReference type="EC" id="1.1.1.193"/>
    </reaction>
</comment>
<feature type="binding site" evidence="14">
    <location>
        <position position="195"/>
    </location>
    <ligand>
        <name>NADP(+)</name>
        <dbReference type="ChEBI" id="CHEBI:58349"/>
    </ligand>
</feature>